<dbReference type="AlphaFoldDB" id="A0A839QIJ6"/>
<protein>
    <submittedName>
        <fullName evidence="5">Purine catabolism regulator</fullName>
    </submittedName>
</protein>
<dbReference type="EMBL" id="JACHVS010000001">
    <property type="protein sequence ID" value="MBB2994355.1"/>
    <property type="molecule type" value="Genomic_DNA"/>
</dbReference>
<dbReference type="Pfam" id="PF17853">
    <property type="entry name" value="GGDEF_2"/>
    <property type="match status" value="1"/>
</dbReference>
<keyword evidence="6" id="KW-1185">Reference proteome</keyword>
<proteinExistence type="inferred from homology"/>
<dbReference type="InterPro" id="IPR041522">
    <property type="entry name" value="CdaR_GGDEF"/>
</dbReference>
<feature type="domain" description="Purine catabolism PurC-like" evidence="2">
    <location>
        <begin position="21"/>
        <end position="144"/>
    </location>
</feature>
<dbReference type="Pfam" id="PF13556">
    <property type="entry name" value="HTH_30"/>
    <property type="match status" value="1"/>
</dbReference>
<gene>
    <name evidence="5" type="ORF">E9229_000546</name>
</gene>
<comment type="caution">
    <text evidence="5">The sequence shown here is derived from an EMBL/GenBank/DDBJ whole genome shotgun (WGS) entry which is preliminary data.</text>
</comment>
<sequence length="557" mass="59640">MMEQNDGFTHPATGRLSVARILELKVLRDAEPLVLAGADSLENVVRWVHVAESADMAGLLQGGELVLSTGLAFRGPGAGAHYFLRQIREAGAAGVVIELAGAGDEVESSVQGLRAAAREVDYPVVLVRKRMRFVEVTEVVHRMLVSDQLAALERSRTIHEVFTALSLESASEEHIVARAAELIEAPVVLEDVGHLVLAFETAGSAADELLEGWTERSRRVRYREATGRSANAPESWLQAPVGVRGRRWGRLVVPGPLVDDDDAALVLERAGQTLTIARLAGRDERELLHQARAGLLHELRQPHALSDAAVAARAAALGLGAAVHYVPLVLRLDAAPGEAPTGLQLRERELLEVLGTVLASTRNQALAASLQSGSIGVLLGLSARQLEEPALERICGQLADELGGSRFSAGVGRGYGSIGAAAHGLDEAAQVAETVATFDSRTRRFYRFADVRLRGLLSLLASNARLATFAEAELAGILNPPDAEALELLELYLRHGGNKSALARTGYLSRPALYARLAKLEARLGVSLEDAESRTSLHVALLWRRVNGQAVGREAVR</sequence>
<evidence type="ECO:0000259" key="3">
    <source>
        <dbReference type="Pfam" id="PF13556"/>
    </source>
</evidence>
<comment type="similarity">
    <text evidence="1">Belongs to the CdaR family.</text>
</comment>
<dbReference type="InterPro" id="IPR042070">
    <property type="entry name" value="PucR_C-HTH_sf"/>
</dbReference>
<dbReference type="Pfam" id="PF07905">
    <property type="entry name" value="PucR"/>
    <property type="match status" value="1"/>
</dbReference>
<feature type="domain" description="PucR C-terminal helix-turn-helix" evidence="3">
    <location>
        <begin position="486"/>
        <end position="542"/>
    </location>
</feature>
<dbReference type="Proteomes" id="UP000523000">
    <property type="component" value="Unassembled WGS sequence"/>
</dbReference>
<accession>A0A839QIJ6</accession>
<dbReference type="RefSeq" id="WP_246380323.1">
    <property type="nucleotide sequence ID" value="NZ_BAABGK010000103.1"/>
</dbReference>
<evidence type="ECO:0000259" key="2">
    <source>
        <dbReference type="Pfam" id="PF07905"/>
    </source>
</evidence>
<dbReference type="InterPro" id="IPR025736">
    <property type="entry name" value="PucR_C-HTH_dom"/>
</dbReference>
<feature type="domain" description="CdaR GGDEF-like" evidence="4">
    <location>
        <begin position="306"/>
        <end position="433"/>
    </location>
</feature>
<evidence type="ECO:0000259" key="4">
    <source>
        <dbReference type="Pfam" id="PF17853"/>
    </source>
</evidence>
<evidence type="ECO:0000256" key="1">
    <source>
        <dbReference type="ARBA" id="ARBA00006754"/>
    </source>
</evidence>
<dbReference type="InterPro" id="IPR012914">
    <property type="entry name" value="PucR_dom"/>
</dbReference>
<evidence type="ECO:0000313" key="5">
    <source>
        <dbReference type="EMBL" id="MBB2994355.1"/>
    </source>
</evidence>
<dbReference type="Gene3D" id="1.10.10.2840">
    <property type="entry name" value="PucR C-terminal helix-turn-helix domain"/>
    <property type="match status" value="1"/>
</dbReference>
<dbReference type="PANTHER" id="PTHR33744">
    <property type="entry name" value="CARBOHYDRATE DIACID REGULATOR"/>
    <property type="match status" value="1"/>
</dbReference>
<name>A0A839QIJ6_9MICC</name>
<organism evidence="5 6">
    <name type="scientific">Paeniglutamicibacter cryotolerans</name>
    <dbReference type="NCBI Taxonomy" id="670079"/>
    <lineage>
        <taxon>Bacteria</taxon>
        <taxon>Bacillati</taxon>
        <taxon>Actinomycetota</taxon>
        <taxon>Actinomycetes</taxon>
        <taxon>Micrococcales</taxon>
        <taxon>Micrococcaceae</taxon>
        <taxon>Paeniglutamicibacter</taxon>
    </lineage>
</organism>
<dbReference type="PANTHER" id="PTHR33744:SF1">
    <property type="entry name" value="DNA-BINDING TRANSCRIPTIONAL ACTIVATOR ADER"/>
    <property type="match status" value="1"/>
</dbReference>
<reference evidence="5 6" key="1">
    <citation type="submission" date="2020-08" db="EMBL/GenBank/DDBJ databases">
        <title>Sequencing the genomes of 1000 actinobacteria strains.</title>
        <authorList>
            <person name="Klenk H.-P."/>
        </authorList>
    </citation>
    <scope>NUCLEOTIDE SEQUENCE [LARGE SCALE GENOMIC DNA]</scope>
    <source>
        <strain evidence="5 6">DSM 22826</strain>
    </source>
</reference>
<dbReference type="InterPro" id="IPR051448">
    <property type="entry name" value="CdaR-like_regulators"/>
</dbReference>
<evidence type="ECO:0000313" key="6">
    <source>
        <dbReference type="Proteomes" id="UP000523000"/>
    </source>
</evidence>